<dbReference type="Pfam" id="PF00857">
    <property type="entry name" value="Isochorismatase"/>
    <property type="match status" value="1"/>
</dbReference>
<dbReference type="InterPro" id="IPR052347">
    <property type="entry name" value="Isochorismatase_Nicotinamidase"/>
</dbReference>
<dbReference type="SUPFAM" id="SSF52499">
    <property type="entry name" value="Isochorismatase-like hydrolases"/>
    <property type="match status" value="1"/>
</dbReference>
<sequence length="214" mass="22634">MAADLVAAGDPTEEEYDVTQQAGERRRALILVDVQPTFCEGGALPSPGANAVSERVARYAAERRADYAMVVTTQDWHIDPGEHFSETPDFVDTWPPHGVAGTAEAELHPALADQTFDASVKKGMYAAAYSGFEGVDADGRTLAQILREGDIAEVDVVGLVESHCVKETALDANKLGLATRVLTDLTVPVSPELGAKAREQLTAAGVELAESGLS</sequence>
<dbReference type="InterPro" id="IPR036380">
    <property type="entry name" value="Isochorismatase-like_sf"/>
</dbReference>
<evidence type="ECO:0000313" key="10">
    <source>
        <dbReference type="Proteomes" id="UP000429644"/>
    </source>
</evidence>
<gene>
    <name evidence="9" type="ORF">GB882_05210</name>
</gene>
<evidence type="ECO:0000256" key="2">
    <source>
        <dbReference type="ARBA" id="ARBA00022642"/>
    </source>
</evidence>
<dbReference type="PANTHER" id="PTHR11080">
    <property type="entry name" value="PYRAZINAMIDASE/NICOTINAMIDASE"/>
    <property type="match status" value="1"/>
</dbReference>
<dbReference type="GO" id="GO:0046872">
    <property type="term" value="F:metal ion binding"/>
    <property type="evidence" value="ECO:0007669"/>
    <property type="project" value="UniProtKB-KW"/>
</dbReference>
<organism evidence="9 10">
    <name type="scientific">Georgenia ruanii</name>
    <dbReference type="NCBI Taxonomy" id="348442"/>
    <lineage>
        <taxon>Bacteria</taxon>
        <taxon>Bacillati</taxon>
        <taxon>Actinomycetota</taxon>
        <taxon>Actinomycetes</taxon>
        <taxon>Micrococcales</taxon>
        <taxon>Bogoriellaceae</taxon>
        <taxon>Georgenia</taxon>
    </lineage>
</organism>
<proteinExistence type="inferred from homology"/>
<comment type="pathway">
    <text evidence="5">Cofactor biosynthesis; nicotinate biosynthesis; nicotinate from nicotinamide: step 1/1.</text>
</comment>
<evidence type="ECO:0000256" key="5">
    <source>
        <dbReference type="ARBA" id="ARBA00037900"/>
    </source>
</evidence>
<dbReference type="RefSeq" id="WP_152230704.1">
    <property type="nucleotide sequence ID" value="NZ_BAAAOT010000003.1"/>
</dbReference>
<feature type="domain" description="Isochorismatase-like" evidence="8">
    <location>
        <begin position="28"/>
        <end position="209"/>
    </location>
</feature>
<dbReference type="GO" id="GO:0019363">
    <property type="term" value="P:pyridine nucleotide biosynthetic process"/>
    <property type="evidence" value="ECO:0007669"/>
    <property type="project" value="UniProtKB-KW"/>
</dbReference>
<dbReference type="Gene3D" id="3.40.50.850">
    <property type="entry name" value="Isochorismatase-like"/>
    <property type="match status" value="1"/>
</dbReference>
<dbReference type="PANTHER" id="PTHR11080:SF2">
    <property type="entry name" value="LD05707P"/>
    <property type="match status" value="1"/>
</dbReference>
<dbReference type="EMBL" id="WHPD01001143">
    <property type="protein sequence ID" value="MPV88058.1"/>
    <property type="molecule type" value="Genomic_DNA"/>
</dbReference>
<protein>
    <recommendedName>
        <fullName evidence="6">nicotinamidase</fullName>
        <ecNumber evidence="6">3.5.1.19</ecNumber>
    </recommendedName>
    <alternativeName>
        <fullName evidence="7">Nicotinamide deamidase</fullName>
    </alternativeName>
</protein>
<dbReference type="Proteomes" id="UP000429644">
    <property type="component" value="Unassembled WGS sequence"/>
</dbReference>
<keyword evidence="10" id="KW-1185">Reference proteome</keyword>
<dbReference type="AlphaFoldDB" id="A0A7J9UTX4"/>
<dbReference type="InterPro" id="IPR000868">
    <property type="entry name" value="Isochorismatase-like_dom"/>
</dbReference>
<accession>A0A7J9UTX4</accession>
<evidence type="ECO:0000259" key="8">
    <source>
        <dbReference type="Pfam" id="PF00857"/>
    </source>
</evidence>
<keyword evidence="4" id="KW-0378">Hydrolase</keyword>
<evidence type="ECO:0000256" key="6">
    <source>
        <dbReference type="ARBA" id="ARBA00039017"/>
    </source>
</evidence>
<dbReference type="EC" id="3.5.1.19" evidence="6"/>
<comment type="similarity">
    <text evidence="1">Belongs to the isochorismatase family.</text>
</comment>
<evidence type="ECO:0000256" key="4">
    <source>
        <dbReference type="ARBA" id="ARBA00022801"/>
    </source>
</evidence>
<name>A0A7J9UTX4_9MICO</name>
<evidence type="ECO:0000313" key="9">
    <source>
        <dbReference type="EMBL" id="MPV88058.1"/>
    </source>
</evidence>
<dbReference type="GO" id="GO:0008936">
    <property type="term" value="F:nicotinamidase activity"/>
    <property type="evidence" value="ECO:0007669"/>
    <property type="project" value="UniProtKB-EC"/>
</dbReference>
<evidence type="ECO:0000256" key="7">
    <source>
        <dbReference type="ARBA" id="ARBA00043224"/>
    </source>
</evidence>
<comment type="caution">
    <text evidence="9">The sequence shown here is derived from an EMBL/GenBank/DDBJ whole genome shotgun (WGS) entry which is preliminary data.</text>
</comment>
<keyword evidence="2" id="KW-0662">Pyridine nucleotide biosynthesis</keyword>
<dbReference type="OrthoDB" id="9791276at2"/>
<keyword evidence="3" id="KW-0479">Metal-binding</keyword>
<reference evidence="9 10" key="1">
    <citation type="submission" date="2019-10" db="EMBL/GenBank/DDBJ databases">
        <title>Georgenia wutianyii sp. nov. and Georgenia yuyongxinii sp. nov. isolated from plateau pika (Ochotona curzoniae) in the Qinghai-Tibet plateau of China.</title>
        <authorList>
            <person name="Tian Z."/>
        </authorList>
    </citation>
    <scope>NUCLEOTIDE SEQUENCE [LARGE SCALE GENOMIC DNA]</scope>
    <source>
        <strain evidence="9 10">JCM 15130</strain>
    </source>
</reference>
<evidence type="ECO:0000256" key="3">
    <source>
        <dbReference type="ARBA" id="ARBA00022723"/>
    </source>
</evidence>
<evidence type="ECO:0000256" key="1">
    <source>
        <dbReference type="ARBA" id="ARBA00006336"/>
    </source>
</evidence>